<evidence type="ECO:0000256" key="1">
    <source>
        <dbReference type="SAM" id="Phobius"/>
    </source>
</evidence>
<dbReference type="RefSeq" id="WP_344021605.1">
    <property type="nucleotide sequence ID" value="NZ_BAAAJK010000007.1"/>
</dbReference>
<keyword evidence="4" id="KW-1185">Reference proteome</keyword>
<accession>A0ABP4IH07</accession>
<sequence>MIRRPRRSVAASLVALVLLAVCVLLAVAVVQQLLGQQPVLPFTDLNALAAGLTGADVAFLVLSGVLALAGLVLVLVALRPGTPTVLPLAGRDGAAATDTGITRRSLDRALSDAATGVDGIARANVSSTRRRATVSAHASFGDATALRTAVRDAVSERLAAIGPARSPRVRVKVTGTKES</sequence>
<dbReference type="EMBL" id="BAAAJK010000007">
    <property type="protein sequence ID" value="GAA1387918.1"/>
    <property type="molecule type" value="Genomic_DNA"/>
</dbReference>
<keyword evidence="1" id="KW-1133">Transmembrane helix</keyword>
<dbReference type="Pfam" id="PF19803">
    <property type="entry name" value="DUF6286"/>
    <property type="match status" value="1"/>
</dbReference>
<comment type="caution">
    <text evidence="3">The sequence shown here is derived from an EMBL/GenBank/DDBJ whole genome shotgun (WGS) entry which is preliminary data.</text>
</comment>
<organism evidence="3 4">
    <name type="scientific">Pseudonocardia kongjuensis</name>
    <dbReference type="NCBI Taxonomy" id="102227"/>
    <lineage>
        <taxon>Bacteria</taxon>
        <taxon>Bacillati</taxon>
        <taxon>Actinomycetota</taxon>
        <taxon>Actinomycetes</taxon>
        <taxon>Pseudonocardiales</taxon>
        <taxon>Pseudonocardiaceae</taxon>
        <taxon>Pseudonocardia</taxon>
    </lineage>
</organism>
<keyword evidence="1" id="KW-0472">Membrane</keyword>
<gene>
    <name evidence="3" type="ORF">GCM10009613_24490</name>
</gene>
<dbReference type="InterPro" id="IPR046253">
    <property type="entry name" value="DUF6286"/>
</dbReference>
<evidence type="ECO:0000313" key="4">
    <source>
        <dbReference type="Proteomes" id="UP001501414"/>
    </source>
</evidence>
<keyword evidence="1" id="KW-0812">Transmembrane</keyword>
<feature type="domain" description="DUF6286" evidence="2">
    <location>
        <begin position="68"/>
        <end position="173"/>
    </location>
</feature>
<name>A0ABP4IH07_9PSEU</name>
<reference evidence="4" key="1">
    <citation type="journal article" date="2019" name="Int. J. Syst. Evol. Microbiol.">
        <title>The Global Catalogue of Microorganisms (GCM) 10K type strain sequencing project: providing services to taxonomists for standard genome sequencing and annotation.</title>
        <authorList>
            <consortium name="The Broad Institute Genomics Platform"/>
            <consortium name="The Broad Institute Genome Sequencing Center for Infectious Disease"/>
            <person name="Wu L."/>
            <person name="Ma J."/>
        </authorList>
    </citation>
    <scope>NUCLEOTIDE SEQUENCE [LARGE SCALE GENOMIC DNA]</scope>
    <source>
        <strain evidence="4">JCM 11896</strain>
    </source>
</reference>
<feature type="transmembrane region" description="Helical" evidence="1">
    <location>
        <begin position="59"/>
        <end position="78"/>
    </location>
</feature>
<evidence type="ECO:0000259" key="2">
    <source>
        <dbReference type="Pfam" id="PF19803"/>
    </source>
</evidence>
<evidence type="ECO:0000313" key="3">
    <source>
        <dbReference type="EMBL" id="GAA1387918.1"/>
    </source>
</evidence>
<proteinExistence type="predicted"/>
<dbReference type="Proteomes" id="UP001501414">
    <property type="component" value="Unassembled WGS sequence"/>
</dbReference>
<protein>
    <recommendedName>
        <fullName evidence="2">DUF6286 domain-containing protein</fullName>
    </recommendedName>
</protein>